<evidence type="ECO:0000256" key="3">
    <source>
        <dbReference type="SAM" id="SignalP"/>
    </source>
</evidence>
<dbReference type="SMART" id="SM00108">
    <property type="entry name" value="B_lectin"/>
    <property type="match status" value="1"/>
</dbReference>
<evidence type="ECO:0000256" key="2">
    <source>
        <dbReference type="ARBA" id="ARBA00023180"/>
    </source>
</evidence>
<organism evidence="5 6">
    <name type="scientific">Oldenlandia corymbosa var. corymbosa</name>
    <dbReference type="NCBI Taxonomy" id="529605"/>
    <lineage>
        <taxon>Eukaryota</taxon>
        <taxon>Viridiplantae</taxon>
        <taxon>Streptophyta</taxon>
        <taxon>Embryophyta</taxon>
        <taxon>Tracheophyta</taxon>
        <taxon>Spermatophyta</taxon>
        <taxon>Magnoliopsida</taxon>
        <taxon>eudicotyledons</taxon>
        <taxon>Gunneridae</taxon>
        <taxon>Pentapetalae</taxon>
        <taxon>asterids</taxon>
        <taxon>lamiids</taxon>
        <taxon>Gentianales</taxon>
        <taxon>Rubiaceae</taxon>
        <taxon>Rubioideae</taxon>
        <taxon>Spermacoceae</taxon>
        <taxon>Hedyotis-Oldenlandia complex</taxon>
        <taxon>Oldenlandia</taxon>
    </lineage>
</organism>
<evidence type="ECO:0000313" key="6">
    <source>
        <dbReference type="Proteomes" id="UP001161247"/>
    </source>
</evidence>
<dbReference type="InterPro" id="IPR001480">
    <property type="entry name" value="Bulb-type_lectin_dom"/>
</dbReference>
<feature type="signal peptide" evidence="3">
    <location>
        <begin position="1"/>
        <end position="25"/>
    </location>
</feature>
<evidence type="ECO:0000313" key="5">
    <source>
        <dbReference type="EMBL" id="CAI9090995.1"/>
    </source>
</evidence>
<proteinExistence type="predicted"/>
<evidence type="ECO:0000256" key="1">
    <source>
        <dbReference type="ARBA" id="ARBA00022729"/>
    </source>
</evidence>
<gene>
    <name evidence="5" type="ORF">OLC1_LOCUS3029</name>
</gene>
<dbReference type="PANTHER" id="PTHR32444">
    <property type="entry name" value="BULB-TYPE LECTIN DOMAIN-CONTAINING PROTEIN"/>
    <property type="match status" value="1"/>
</dbReference>
<dbReference type="PANTHER" id="PTHR32444:SF198">
    <property type="entry name" value="BULB-TYPE LECTIN DOMAIN-CONTAINING PROTEIN"/>
    <property type="match status" value="1"/>
</dbReference>
<dbReference type="SUPFAM" id="SSF51110">
    <property type="entry name" value="alpha-D-mannose-specific plant lectins"/>
    <property type="match status" value="1"/>
</dbReference>
<reference evidence="5" key="1">
    <citation type="submission" date="2023-03" db="EMBL/GenBank/DDBJ databases">
        <authorList>
            <person name="Julca I."/>
        </authorList>
    </citation>
    <scope>NUCLEOTIDE SEQUENCE</scope>
</reference>
<dbReference type="AlphaFoldDB" id="A0AAV1C6B8"/>
<sequence>MIRGLSNFVLLLLIFTLFWPEDSIATDTITISESIQDPQSIVSLGKTYRLGFFSPASTSSNRYVGIKMNNPESTAMWVAKRDGPSKDSAGIVAISDDGNVIVLNGNNETLWKINLG</sequence>
<dbReference type="PROSITE" id="PS50927">
    <property type="entry name" value="BULB_LECTIN"/>
    <property type="match status" value="1"/>
</dbReference>
<keyword evidence="6" id="KW-1185">Reference proteome</keyword>
<name>A0AAV1C6B8_OLDCO</name>
<feature type="domain" description="Bulb-type lectin" evidence="4">
    <location>
        <begin position="26"/>
        <end position="116"/>
    </location>
</feature>
<dbReference type="InterPro" id="IPR036426">
    <property type="entry name" value="Bulb-type_lectin_dom_sf"/>
</dbReference>
<dbReference type="EMBL" id="OX459118">
    <property type="protein sequence ID" value="CAI9090995.1"/>
    <property type="molecule type" value="Genomic_DNA"/>
</dbReference>
<dbReference type="Proteomes" id="UP001161247">
    <property type="component" value="Chromosome 1"/>
</dbReference>
<feature type="chain" id="PRO_5043707142" evidence="3">
    <location>
        <begin position="26"/>
        <end position="116"/>
    </location>
</feature>
<protein>
    <submittedName>
        <fullName evidence="5">OLC1v1025905C1</fullName>
    </submittedName>
</protein>
<dbReference type="Gene3D" id="2.90.10.10">
    <property type="entry name" value="Bulb-type lectin domain"/>
    <property type="match status" value="1"/>
</dbReference>
<accession>A0AAV1C6B8</accession>
<keyword evidence="1 3" id="KW-0732">Signal</keyword>
<evidence type="ECO:0000259" key="4">
    <source>
        <dbReference type="PROSITE" id="PS50927"/>
    </source>
</evidence>
<keyword evidence="2" id="KW-0325">Glycoprotein</keyword>